<proteinExistence type="predicted"/>
<dbReference type="Proteomes" id="UP000237381">
    <property type="component" value="Unassembled WGS sequence"/>
</dbReference>
<evidence type="ECO:0000313" key="2">
    <source>
        <dbReference type="Proteomes" id="UP000237381"/>
    </source>
</evidence>
<gene>
    <name evidence="1" type="ORF">B0G62_11860</name>
</gene>
<name>A0A2S4LYP0_9BURK</name>
<dbReference type="EMBL" id="PQGA01000018">
    <property type="protein sequence ID" value="POR47469.1"/>
    <property type="molecule type" value="Genomic_DNA"/>
</dbReference>
<accession>A0A2S4LYP0</accession>
<dbReference type="RefSeq" id="WP_208624246.1">
    <property type="nucleotide sequence ID" value="NZ_PQGA01000018.1"/>
</dbReference>
<dbReference type="AlphaFoldDB" id="A0A2S4LYP0"/>
<evidence type="ECO:0000313" key="1">
    <source>
        <dbReference type="EMBL" id="POR47469.1"/>
    </source>
</evidence>
<keyword evidence="2" id="KW-1185">Reference proteome</keyword>
<comment type="caution">
    <text evidence="1">The sequence shown here is derived from an EMBL/GenBank/DDBJ whole genome shotgun (WGS) entry which is preliminary data.</text>
</comment>
<organism evidence="1 2">
    <name type="scientific">Paraburkholderia eburnea</name>
    <dbReference type="NCBI Taxonomy" id="1189126"/>
    <lineage>
        <taxon>Bacteria</taxon>
        <taxon>Pseudomonadati</taxon>
        <taxon>Pseudomonadota</taxon>
        <taxon>Betaproteobacteria</taxon>
        <taxon>Burkholderiales</taxon>
        <taxon>Burkholderiaceae</taxon>
        <taxon>Paraburkholderia</taxon>
    </lineage>
</organism>
<sequence length="52" mass="6120">MTGTETFKPVMPPAARHMLRNRRSLRQSIHDSTVMAYRSLLKMRRTPEQFST</sequence>
<protein>
    <submittedName>
        <fullName evidence="1">Uncharacterized protein</fullName>
    </submittedName>
</protein>
<reference evidence="1 2" key="1">
    <citation type="submission" date="2018-01" db="EMBL/GenBank/DDBJ databases">
        <title>Genomic Encyclopedia of Type Strains, Phase III (KMG-III): the genomes of soil and plant-associated and newly described type strains.</title>
        <authorList>
            <person name="Whitman W."/>
        </authorList>
    </citation>
    <scope>NUCLEOTIDE SEQUENCE [LARGE SCALE GENOMIC DNA]</scope>
    <source>
        <strain evidence="1 2">JCM 18070</strain>
    </source>
</reference>